<dbReference type="InterPro" id="IPR024031">
    <property type="entry name" value="MSMEG_5819/OxyR"/>
</dbReference>
<accession>A0A366DWI0</accession>
<dbReference type="AlphaFoldDB" id="A0A366DWI0"/>
<comment type="caution">
    <text evidence="2">The sequence shown here is derived from an EMBL/GenBank/DDBJ whole genome shotgun (WGS) entry which is preliminary data.</text>
</comment>
<evidence type="ECO:0000313" key="3">
    <source>
        <dbReference type="Proteomes" id="UP000252586"/>
    </source>
</evidence>
<proteinExistence type="predicted"/>
<sequence>MSFTDDEVAYLRTQPVARLATVSPTGHPDVVPVAVELDLPHLWICGAGEQVLRTRKIRNIAAGNHHVALVFDDVVSLDPFIARGIRIYGRAEKPLERTGMVGPGYYVRVTPTTSWSWNLAGEPAGQDWYPVHRAEH</sequence>
<dbReference type="Pfam" id="PF01243">
    <property type="entry name" value="PNPOx_N"/>
    <property type="match status" value="1"/>
</dbReference>
<dbReference type="Gene3D" id="2.30.110.10">
    <property type="entry name" value="Electron Transport, Fmn-binding Protein, Chain A"/>
    <property type="match status" value="1"/>
</dbReference>
<evidence type="ECO:0000259" key="1">
    <source>
        <dbReference type="Pfam" id="PF01243"/>
    </source>
</evidence>
<dbReference type="InterPro" id="IPR012349">
    <property type="entry name" value="Split_barrel_FMN-bd"/>
</dbReference>
<feature type="domain" description="Pyridoxamine 5'-phosphate oxidase N-terminal" evidence="1">
    <location>
        <begin position="6"/>
        <end position="93"/>
    </location>
</feature>
<dbReference type="RefSeq" id="WP_067511174.1">
    <property type="nucleotide sequence ID" value="NZ_CP107943.1"/>
</dbReference>
<dbReference type="EMBL" id="QNRE01000002">
    <property type="protein sequence ID" value="RBO94412.1"/>
    <property type="molecule type" value="Genomic_DNA"/>
</dbReference>
<name>A0A366DWI0_9NOCA</name>
<keyword evidence="3" id="KW-1185">Reference proteome</keyword>
<gene>
    <name evidence="2" type="ORF">DFR74_102835</name>
</gene>
<dbReference type="SUPFAM" id="SSF50475">
    <property type="entry name" value="FMN-binding split barrel"/>
    <property type="match status" value="1"/>
</dbReference>
<evidence type="ECO:0000313" key="2">
    <source>
        <dbReference type="EMBL" id="RBO94412.1"/>
    </source>
</evidence>
<dbReference type="Proteomes" id="UP000252586">
    <property type="component" value="Unassembled WGS sequence"/>
</dbReference>
<dbReference type="STRING" id="1210090.GCA_001613185_04483"/>
<protein>
    <submittedName>
        <fullName evidence="2">Pyridoxamine 5'-phosphate oxidase family protein</fullName>
    </submittedName>
</protein>
<reference evidence="2 3" key="1">
    <citation type="submission" date="2018-06" db="EMBL/GenBank/DDBJ databases">
        <title>Genomic Encyclopedia of Type Strains, Phase IV (KMG-IV): sequencing the most valuable type-strain genomes for metagenomic binning, comparative biology and taxonomic classification.</title>
        <authorList>
            <person name="Goeker M."/>
        </authorList>
    </citation>
    <scope>NUCLEOTIDE SEQUENCE [LARGE SCALE GENOMIC DNA]</scope>
    <source>
        <strain evidence="2 3">DSM 44599</strain>
    </source>
</reference>
<organism evidence="2 3">
    <name type="scientific">Nocardia puris</name>
    <dbReference type="NCBI Taxonomy" id="208602"/>
    <lineage>
        <taxon>Bacteria</taxon>
        <taxon>Bacillati</taxon>
        <taxon>Actinomycetota</taxon>
        <taxon>Actinomycetes</taxon>
        <taxon>Mycobacteriales</taxon>
        <taxon>Nocardiaceae</taxon>
        <taxon>Nocardia</taxon>
    </lineage>
</organism>
<dbReference type="NCBIfam" id="TIGR04023">
    <property type="entry name" value="PPOX_MSMEG_5819"/>
    <property type="match status" value="1"/>
</dbReference>
<dbReference type="OrthoDB" id="3693562at2"/>
<dbReference type="InterPro" id="IPR011576">
    <property type="entry name" value="Pyridox_Oxase_N"/>
</dbReference>